<dbReference type="Gene3D" id="3.30.70.920">
    <property type="match status" value="1"/>
</dbReference>
<accession>A0A021VNQ1</accession>
<dbReference type="GO" id="GO:0043565">
    <property type="term" value="F:sequence-specific DNA binding"/>
    <property type="evidence" value="ECO:0007669"/>
    <property type="project" value="InterPro"/>
</dbReference>
<dbReference type="SUPFAM" id="SSF46785">
    <property type="entry name" value="Winged helix' DNA-binding domain"/>
    <property type="match status" value="1"/>
</dbReference>
<keyword evidence="3" id="KW-0804">Transcription</keyword>
<evidence type="ECO:0000313" key="5">
    <source>
        <dbReference type="EMBL" id="EYR62809.1"/>
    </source>
</evidence>
<dbReference type="PANTHER" id="PTHR30154">
    <property type="entry name" value="LEUCINE-RESPONSIVE REGULATORY PROTEIN"/>
    <property type="match status" value="1"/>
</dbReference>
<dbReference type="GO" id="GO:0043200">
    <property type="term" value="P:response to amino acid"/>
    <property type="evidence" value="ECO:0007669"/>
    <property type="project" value="TreeGrafter"/>
</dbReference>
<dbReference type="SUPFAM" id="SSF54909">
    <property type="entry name" value="Dimeric alpha+beta barrel"/>
    <property type="match status" value="1"/>
</dbReference>
<dbReference type="SMART" id="SM00344">
    <property type="entry name" value="HTH_ASNC"/>
    <property type="match status" value="1"/>
</dbReference>
<keyword evidence="6" id="KW-1185">Reference proteome</keyword>
<dbReference type="Gene3D" id="1.10.10.10">
    <property type="entry name" value="Winged helix-like DNA-binding domain superfamily/Winged helix DNA-binding domain"/>
    <property type="match status" value="1"/>
</dbReference>
<protein>
    <submittedName>
        <fullName evidence="5">Transcriptional regulator</fullName>
    </submittedName>
</protein>
<name>A0A021VNQ1_9CELL</name>
<dbReference type="GO" id="GO:0005829">
    <property type="term" value="C:cytosol"/>
    <property type="evidence" value="ECO:0007669"/>
    <property type="project" value="TreeGrafter"/>
</dbReference>
<dbReference type="AlphaFoldDB" id="A0A021VNQ1"/>
<dbReference type="EMBL" id="AXCW01000167">
    <property type="protein sequence ID" value="EYR62809.1"/>
    <property type="molecule type" value="Genomic_DNA"/>
</dbReference>
<dbReference type="InterPro" id="IPR036390">
    <property type="entry name" value="WH_DNA-bd_sf"/>
</dbReference>
<dbReference type="InterPro" id="IPR019888">
    <property type="entry name" value="Tscrpt_reg_AsnC-like"/>
</dbReference>
<dbReference type="Proteomes" id="UP000019753">
    <property type="component" value="Unassembled WGS sequence"/>
</dbReference>
<feature type="domain" description="HTH asnC-type" evidence="4">
    <location>
        <begin position="5"/>
        <end position="66"/>
    </location>
</feature>
<evidence type="ECO:0000313" key="6">
    <source>
        <dbReference type="Proteomes" id="UP000019753"/>
    </source>
</evidence>
<gene>
    <name evidence="5" type="ORF">N866_05015</name>
</gene>
<organism evidence="5 6">
    <name type="scientific">Actinotalea ferrariae CF5-4</name>
    <dbReference type="NCBI Taxonomy" id="948458"/>
    <lineage>
        <taxon>Bacteria</taxon>
        <taxon>Bacillati</taxon>
        <taxon>Actinomycetota</taxon>
        <taxon>Actinomycetes</taxon>
        <taxon>Micrococcales</taxon>
        <taxon>Cellulomonadaceae</taxon>
        <taxon>Actinotalea</taxon>
    </lineage>
</organism>
<proteinExistence type="predicted"/>
<dbReference type="InterPro" id="IPR019887">
    <property type="entry name" value="Tscrpt_reg_AsnC/Lrp_C"/>
</dbReference>
<evidence type="ECO:0000256" key="2">
    <source>
        <dbReference type="ARBA" id="ARBA00023125"/>
    </source>
</evidence>
<dbReference type="PRINTS" id="PR00033">
    <property type="entry name" value="HTHASNC"/>
</dbReference>
<evidence type="ECO:0000259" key="4">
    <source>
        <dbReference type="PROSITE" id="PS50956"/>
    </source>
</evidence>
<dbReference type="RefSeq" id="WP_034227144.1">
    <property type="nucleotide sequence ID" value="NZ_AXCW01000167.1"/>
</dbReference>
<dbReference type="PROSITE" id="PS50956">
    <property type="entry name" value="HTH_ASNC_2"/>
    <property type="match status" value="1"/>
</dbReference>
<dbReference type="OrthoDB" id="9809462at2"/>
<comment type="caution">
    <text evidence="5">The sequence shown here is derived from an EMBL/GenBank/DDBJ whole genome shotgun (WGS) entry which is preliminary data.</text>
</comment>
<dbReference type="InterPro" id="IPR019885">
    <property type="entry name" value="Tscrpt_reg_HTH_AsnC-type_CS"/>
</dbReference>
<dbReference type="InterPro" id="IPR011991">
    <property type="entry name" value="ArsR-like_HTH"/>
</dbReference>
<dbReference type="PANTHER" id="PTHR30154:SF34">
    <property type="entry name" value="TRANSCRIPTIONAL REGULATOR AZLB"/>
    <property type="match status" value="1"/>
</dbReference>
<reference evidence="5 6" key="1">
    <citation type="submission" date="2014-01" db="EMBL/GenBank/DDBJ databases">
        <title>Actinotalea ferrariae CF5-4.</title>
        <authorList>
            <person name="Chen F."/>
            <person name="Li Y."/>
            <person name="Wang G."/>
        </authorList>
    </citation>
    <scope>NUCLEOTIDE SEQUENCE [LARGE SCALE GENOMIC DNA]</scope>
    <source>
        <strain evidence="5 6">CF5-4</strain>
    </source>
</reference>
<dbReference type="Pfam" id="PF13404">
    <property type="entry name" value="HTH_AsnC-type"/>
    <property type="match status" value="1"/>
</dbReference>
<keyword evidence="1" id="KW-0805">Transcription regulation</keyword>
<evidence type="ECO:0000256" key="1">
    <source>
        <dbReference type="ARBA" id="ARBA00023015"/>
    </source>
</evidence>
<dbReference type="InterPro" id="IPR000485">
    <property type="entry name" value="AsnC-type_HTH_dom"/>
</dbReference>
<evidence type="ECO:0000256" key="3">
    <source>
        <dbReference type="ARBA" id="ARBA00023163"/>
    </source>
</evidence>
<dbReference type="PROSITE" id="PS00519">
    <property type="entry name" value="HTH_ASNC_1"/>
    <property type="match status" value="1"/>
</dbReference>
<dbReference type="InterPro" id="IPR011008">
    <property type="entry name" value="Dimeric_a/b-barrel"/>
</dbReference>
<dbReference type="CDD" id="cd00090">
    <property type="entry name" value="HTH_ARSR"/>
    <property type="match status" value="1"/>
</dbReference>
<keyword evidence="2" id="KW-0238">DNA-binding</keyword>
<sequence length="147" mass="16495">MDIQLDETDRRILDELTRDGRMSVRALAEVVNISRSHAYSRLERLQDLGVLEGFSAVVNPARSGLGTSAYVTLTVRQHSWRDLSERLRHVPEVKHMALVGGGDVDVILLVRTRDNEALRRVVLDVLQAIPGVLSTHTFLIFEDLSNP</sequence>
<dbReference type="InterPro" id="IPR036388">
    <property type="entry name" value="WH-like_DNA-bd_sf"/>
</dbReference>
<dbReference type="Pfam" id="PF01037">
    <property type="entry name" value="AsnC_trans_reg"/>
    <property type="match status" value="1"/>
</dbReference>